<feature type="region of interest" description="Disordered" evidence="1">
    <location>
        <begin position="361"/>
        <end position="388"/>
    </location>
</feature>
<evidence type="ECO:0000313" key="3">
    <source>
        <dbReference type="Proteomes" id="UP001215598"/>
    </source>
</evidence>
<sequence length="388" mass="41779">MVSWLYENLKRRAAAPLESSTISILMLTRNDCLIARRRSHGVQCNEGDTGGNTAMPRLSNSGNLIKAVPHALKMPTSLAVKPFRSVAVGFGPASGGAGPDKTSGCVCERSIHSGAARIVQLVAHLVLPLSPARFTHGDSHRSGILATKYRTWSKQNTRNAHDVTNQAVDVEKLLPPTIPPTGAGPRRLKVPGTLVMQKYSESSLDVAVSPSSLYRLAKSIFRGEDQSIEPHLTVPILHCQLESMVRQTSGGFSLDLSYGPGESSEFYHKEMGAVKNLCFIPPAGSLERRREWLRPSRVTTRTGDSALVLVVTRRWWDSAKPRSTSLNVGYTPISRTRSAITTESGTYALRPSLDQAAKNVVGPAASKSTTQWTSAASVSPAQRSGSGA</sequence>
<dbReference type="Proteomes" id="UP001215598">
    <property type="component" value="Unassembled WGS sequence"/>
</dbReference>
<accession>A0AAD7HZA1</accession>
<proteinExistence type="predicted"/>
<gene>
    <name evidence="2" type="ORF">B0H16DRAFT_1772892</name>
</gene>
<feature type="compositionally biased region" description="Polar residues" evidence="1">
    <location>
        <begin position="366"/>
        <end position="388"/>
    </location>
</feature>
<dbReference type="EMBL" id="JARKIB010000152">
    <property type="protein sequence ID" value="KAJ7731544.1"/>
    <property type="molecule type" value="Genomic_DNA"/>
</dbReference>
<organism evidence="2 3">
    <name type="scientific">Mycena metata</name>
    <dbReference type="NCBI Taxonomy" id="1033252"/>
    <lineage>
        <taxon>Eukaryota</taxon>
        <taxon>Fungi</taxon>
        <taxon>Dikarya</taxon>
        <taxon>Basidiomycota</taxon>
        <taxon>Agaricomycotina</taxon>
        <taxon>Agaricomycetes</taxon>
        <taxon>Agaricomycetidae</taxon>
        <taxon>Agaricales</taxon>
        <taxon>Marasmiineae</taxon>
        <taxon>Mycenaceae</taxon>
        <taxon>Mycena</taxon>
    </lineage>
</organism>
<evidence type="ECO:0000256" key="1">
    <source>
        <dbReference type="SAM" id="MobiDB-lite"/>
    </source>
</evidence>
<dbReference type="AlphaFoldDB" id="A0AAD7HZA1"/>
<reference evidence="2" key="1">
    <citation type="submission" date="2023-03" db="EMBL/GenBank/DDBJ databases">
        <title>Massive genome expansion in bonnet fungi (Mycena s.s.) driven by repeated elements and novel gene families across ecological guilds.</title>
        <authorList>
            <consortium name="Lawrence Berkeley National Laboratory"/>
            <person name="Harder C.B."/>
            <person name="Miyauchi S."/>
            <person name="Viragh M."/>
            <person name="Kuo A."/>
            <person name="Thoen E."/>
            <person name="Andreopoulos B."/>
            <person name="Lu D."/>
            <person name="Skrede I."/>
            <person name="Drula E."/>
            <person name="Henrissat B."/>
            <person name="Morin E."/>
            <person name="Kohler A."/>
            <person name="Barry K."/>
            <person name="LaButti K."/>
            <person name="Morin E."/>
            <person name="Salamov A."/>
            <person name="Lipzen A."/>
            <person name="Mereny Z."/>
            <person name="Hegedus B."/>
            <person name="Baldrian P."/>
            <person name="Stursova M."/>
            <person name="Weitz H."/>
            <person name="Taylor A."/>
            <person name="Grigoriev I.V."/>
            <person name="Nagy L.G."/>
            <person name="Martin F."/>
            <person name="Kauserud H."/>
        </authorList>
    </citation>
    <scope>NUCLEOTIDE SEQUENCE</scope>
    <source>
        <strain evidence="2">CBHHK182m</strain>
    </source>
</reference>
<protein>
    <submittedName>
        <fullName evidence="2">Uncharacterized protein</fullName>
    </submittedName>
</protein>
<name>A0AAD7HZA1_9AGAR</name>
<keyword evidence="3" id="KW-1185">Reference proteome</keyword>
<comment type="caution">
    <text evidence="2">The sequence shown here is derived from an EMBL/GenBank/DDBJ whole genome shotgun (WGS) entry which is preliminary data.</text>
</comment>
<evidence type="ECO:0000313" key="2">
    <source>
        <dbReference type="EMBL" id="KAJ7731544.1"/>
    </source>
</evidence>